<proteinExistence type="predicted"/>
<name>A0A9X9M005_GULGU</name>
<keyword evidence="2" id="KW-1185">Reference proteome</keyword>
<accession>A0A9X9M005</accession>
<dbReference type="AlphaFoldDB" id="A0A9X9M005"/>
<reference evidence="1 2" key="1">
    <citation type="submission" date="2018-10" db="EMBL/GenBank/DDBJ databases">
        <authorList>
            <person name="Ekblom R."/>
            <person name="Jareborg N."/>
        </authorList>
    </citation>
    <scope>NUCLEOTIDE SEQUENCE [LARGE SCALE GENOMIC DNA]</scope>
    <source>
        <tissue evidence="1">Muscle</tissue>
    </source>
</reference>
<dbReference type="EMBL" id="CYRY02033353">
    <property type="protein sequence ID" value="VCX10385.1"/>
    <property type="molecule type" value="Genomic_DNA"/>
</dbReference>
<dbReference type="Proteomes" id="UP000269945">
    <property type="component" value="Unassembled WGS sequence"/>
</dbReference>
<gene>
    <name evidence="1" type="ORF">BN2614_LOCUS3</name>
</gene>
<evidence type="ECO:0000313" key="1">
    <source>
        <dbReference type="EMBL" id="VCX10385.1"/>
    </source>
</evidence>
<sequence length="49" mass="5380">MRPIGTTSMYHCKDFLVCFLLSCVPCWLGELLAAMKPPVRAPPGRPACT</sequence>
<protein>
    <submittedName>
        <fullName evidence="1">Uncharacterized protein</fullName>
    </submittedName>
</protein>
<comment type="caution">
    <text evidence="1">The sequence shown here is derived from an EMBL/GenBank/DDBJ whole genome shotgun (WGS) entry which is preliminary data.</text>
</comment>
<feature type="non-terminal residue" evidence="1">
    <location>
        <position position="49"/>
    </location>
</feature>
<evidence type="ECO:0000313" key="2">
    <source>
        <dbReference type="Proteomes" id="UP000269945"/>
    </source>
</evidence>
<organism evidence="1 2">
    <name type="scientific">Gulo gulo</name>
    <name type="common">Wolverine</name>
    <name type="synonym">Gluton</name>
    <dbReference type="NCBI Taxonomy" id="48420"/>
    <lineage>
        <taxon>Eukaryota</taxon>
        <taxon>Metazoa</taxon>
        <taxon>Chordata</taxon>
        <taxon>Craniata</taxon>
        <taxon>Vertebrata</taxon>
        <taxon>Euteleostomi</taxon>
        <taxon>Mammalia</taxon>
        <taxon>Eutheria</taxon>
        <taxon>Laurasiatheria</taxon>
        <taxon>Carnivora</taxon>
        <taxon>Caniformia</taxon>
        <taxon>Musteloidea</taxon>
        <taxon>Mustelidae</taxon>
        <taxon>Guloninae</taxon>
        <taxon>Gulo</taxon>
    </lineage>
</organism>